<proteinExistence type="predicted"/>
<evidence type="ECO:0000313" key="2">
    <source>
        <dbReference type="EMBL" id="PRQ40636.1"/>
    </source>
</evidence>
<keyword evidence="3" id="KW-1185">Reference proteome</keyword>
<dbReference type="SUPFAM" id="SSF53098">
    <property type="entry name" value="Ribonuclease H-like"/>
    <property type="match status" value="1"/>
</dbReference>
<organism evidence="2 3">
    <name type="scientific">Rosa chinensis</name>
    <name type="common">China rose</name>
    <dbReference type="NCBI Taxonomy" id="74649"/>
    <lineage>
        <taxon>Eukaryota</taxon>
        <taxon>Viridiplantae</taxon>
        <taxon>Streptophyta</taxon>
        <taxon>Embryophyta</taxon>
        <taxon>Tracheophyta</taxon>
        <taxon>Spermatophyta</taxon>
        <taxon>Magnoliopsida</taxon>
        <taxon>eudicotyledons</taxon>
        <taxon>Gunneridae</taxon>
        <taxon>Pentapetalae</taxon>
        <taxon>rosids</taxon>
        <taxon>fabids</taxon>
        <taxon>Rosales</taxon>
        <taxon>Rosaceae</taxon>
        <taxon>Rosoideae</taxon>
        <taxon>Rosoideae incertae sedis</taxon>
        <taxon>Rosa</taxon>
    </lineage>
</organism>
<dbReference type="Pfam" id="PF14372">
    <property type="entry name" value="hAT-like_RNase-H"/>
    <property type="match status" value="1"/>
</dbReference>
<sequence length="163" mass="18789">MCTIIGELDKCIQGSDPLLVNIGTSMKKKFDKYWKKLEDMNKIYLIAVVMDPRYKLLYLSYFFPKLQQDKAMVQLMVDEVKATFIKLYEEYAEADPEAARASIEASMPKMDSANELSVEEDSHAQNISGFMKLRKKQDVVEIKIEVDRYLLEAAEDPANLNFN</sequence>
<dbReference type="Proteomes" id="UP000238479">
    <property type="component" value="Chromosome 4"/>
</dbReference>
<dbReference type="EMBL" id="PDCK01000042">
    <property type="protein sequence ID" value="PRQ40636.1"/>
    <property type="molecule type" value="Genomic_DNA"/>
</dbReference>
<dbReference type="GO" id="GO:0003677">
    <property type="term" value="F:DNA binding"/>
    <property type="evidence" value="ECO:0007669"/>
    <property type="project" value="InterPro"/>
</dbReference>
<gene>
    <name evidence="2" type="ORF">RchiOBHm_Chr4g0438211</name>
</gene>
<dbReference type="InterPro" id="IPR012337">
    <property type="entry name" value="RNaseH-like_sf"/>
</dbReference>
<dbReference type="AlphaFoldDB" id="A0A2P6R2I1"/>
<protein>
    <submittedName>
        <fullName evidence="2">Putative ribonuclease H-like domain, hAT-like transposase, RNase-H</fullName>
    </submittedName>
</protein>
<accession>A0A2P6R2I1</accession>
<dbReference type="Gramene" id="PRQ40636">
    <property type="protein sequence ID" value="PRQ40636"/>
    <property type="gene ID" value="RchiOBHm_Chr4g0438211"/>
</dbReference>
<dbReference type="PANTHER" id="PTHR23272:SF184">
    <property type="entry name" value="OS03G0311250 PROTEIN"/>
    <property type="match status" value="1"/>
</dbReference>
<comment type="caution">
    <text evidence="2">The sequence shown here is derived from an EMBL/GenBank/DDBJ whole genome shotgun (WGS) entry which is preliminary data.</text>
</comment>
<dbReference type="PANTHER" id="PTHR23272">
    <property type="entry name" value="BED FINGER-RELATED"/>
    <property type="match status" value="1"/>
</dbReference>
<dbReference type="InterPro" id="IPR025525">
    <property type="entry name" value="hAT-like_transposase_RNase-H"/>
</dbReference>
<evidence type="ECO:0000259" key="1">
    <source>
        <dbReference type="Pfam" id="PF14372"/>
    </source>
</evidence>
<feature type="domain" description="hAT-like transposase RNase-H fold" evidence="1">
    <location>
        <begin position="1"/>
        <end position="91"/>
    </location>
</feature>
<name>A0A2P6R2I1_ROSCH</name>
<evidence type="ECO:0000313" key="3">
    <source>
        <dbReference type="Proteomes" id="UP000238479"/>
    </source>
</evidence>
<reference evidence="2 3" key="1">
    <citation type="journal article" date="2018" name="Nat. Genet.">
        <title>The Rosa genome provides new insights in the design of modern roses.</title>
        <authorList>
            <person name="Bendahmane M."/>
        </authorList>
    </citation>
    <scope>NUCLEOTIDE SEQUENCE [LARGE SCALE GENOMIC DNA]</scope>
    <source>
        <strain evidence="3">cv. Old Blush</strain>
    </source>
</reference>